<dbReference type="InterPro" id="IPR005018">
    <property type="entry name" value="DOMON_domain"/>
</dbReference>
<reference evidence="13" key="2">
    <citation type="submission" date="2018-07" db="EMBL/GenBank/DDBJ databases">
        <authorList>
            <person name="Quirk P.G."/>
            <person name="Krulwich T.A."/>
        </authorList>
    </citation>
    <scope>NUCLEOTIDE SEQUENCE</scope>
</reference>
<dbReference type="PROSITE" id="PS50836">
    <property type="entry name" value="DOMON"/>
    <property type="match status" value="1"/>
</dbReference>
<evidence type="ECO:0000256" key="5">
    <source>
        <dbReference type="ARBA" id="ARBA00022723"/>
    </source>
</evidence>
<keyword evidence="7" id="KW-0560">Oxidoreductase</keyword>
<evidence type="ECO:0000256" key="6">
    <source>
        <dbReference type="ARBA" id="ARBA00022989"/>
    </source>
</evidence>
<evidence type="ECO:0000256" key="1">
    <source>
        <dbReference type="ARBA" id="ARBA00001973"/>
    </source>
</evidence>
<evidence type="ECO:0000313" key="12">
    <source>
        <dbReference type="EMBL" id="SSX03923.1"/>
    </source>
</evidence>
<dbReference type="InterPro" id="IPR028460">
    <property type="entry name" value="Tbh/DBH"/>
</dbReference>
<dbReference type="SMART" id="SM00664">
    <property type="entry name" value="DoH"/>
    <property type="match status" value="1"/>
</dbReference>
<dbReference type="EMBL" id="UFQS01000436">
    <property type="protein sequence ID" value="SSX03923.1"/>
    <property type="molecule type" value="Genomic_DNA"/>
</dbReference>
<dbReference type="InterPro" id="IPR008977">
    <property type="entry name" value="PHM/PNGase_F_dom_sf"/>
</dbReference>
<evidence type="ECO:0000256" key="10">
    <source>
        <dbReference type="ARBA" id="ARBA00023136"/>
    </source>
</evidence>
<dbReference type="GO" id="GO:0042420">
    <property type="term" value="P:dopamine catabolic process"/>
    <property type="evidence" value="ECO:0007669"/>
    <property type="project" value="TreeGrafter"/>
</dbReference>
<comment type="subcellular location">
    <subcellularLocation>
        <location evidence="2">Membrane</location>
        <topology evidence="2">Single-pass membrane protein</topology>
    </subcellularLocation>
</comment>
<dbReference type="Gene3D" id="2.60.120.310">
    <property type="entry name" value="Copper type II, ascorbate-dependent monooxygenase, N-terminal domain"/>
    <property type="match status" value="1"/>
</dbReference>
<evidence type="ECO:0000256" key="3">
    <source>
        <dbReference type="ARBA" id="ARBA00010676"/>
    </source>
</evidence>
<dbReference type="CDD" id="cd09631">
    <property type="entry name" value="DOMON_DOH"/>
    <property type="match status" value="1"/>
</dbReference>
<dbReference type="GO" id="GO:0030667">
    <property type="term" value="C:secretory granule membrane"/>
    <property type="evidence" value="ECO:0007669"/>
    <property type="project" value="TreeGrafter"/>
</dbReference>
<sequence>MIKIISGLIFYGILLLNLSGFLNGNKIPQNRLHSINLDHDHVKMSWLVDWNSKEVFFHISNAFEGDYTWFSLGFSKRGEFERSDLCIFQWQNDLFNAVVDAYTSDDGDSIYFDDKQDCILLRMDDNSIAFKKKFDTCDPHDLIMHEGTMYVLWTRGIEELDLDSGTYIATPNTTSKDNGMHMVQILRADAIDIPERKLKHIEILLDHVTIPDQETTYWCKVQKIDKIFRKKHHIVQFEPAIVNEDLVHHIEVFHCDTGPDVEIPLYDGDCNTLPEKAKVCSKVMALWAMGASTFTYPKETGLPIGGKDFNPYIRLEVHFNNPDLRKGED</sequence>
<comment type="cofactor">
    <cofactor evidence="1">
        <name>Cu(2+)</name>
        <dbReference type="ChEBI" id="CHEBI:29036"/>
    </cofactor>
</comment>
<dbReference type="VEuPathDB" id="VectorBase:CSON010608"/>
<dbReference type="EMBL" id="UFQT01000436">
    <property type="protein sequence ID" value="SSX24288.1"/>
    <property type="molecule type" value="Genomic_DNA"/>
</dbReference>
<evidence type="ECO:0000256" key="8">
    <source>
        <dbReference type="ARBA" id="ARBA00023008"/>
    </source>
</evidence>
<protein>
    <submittedName>
        <fullName evidence="12">CSON010608 protein</fullName>
    </submittedName>
</protein>
<evidence type="ECO:0000259" key="11">
    <source>
        <dbReference type="PROSITE" id="PS50836"/>
    </source>
</evidence>
<dbReference type="SUPFAM" id="SSF49742">
    <property type="entry name" value="PHM/PNGase F"/>
    <property type="match status" value="1"/>
</dbReference>
<keyword evidence="9" id="KW-0503">Monooxygenase</keyword>
<dbReference type="InterPro" id="IPR045266">
    <property type="entry name" value="DOH_DOMON"/>
</dbReference>
<dbReference type="InterPro" id="IPR036939">
    <property type="entry name" value="Cu2_ascorb_mOase_N_sf"/>
</dbReference>
<dbReference type="PANTHER" id="PTHR10157">
    <property type="entry name" value="DOPAMINE BETA HYDROXYLASE RELATED"/>
    <property type="match status" value="1"/>
</dbReference>
<dbReference type="AlphaFoldDB" id="A0A336KLX3"/>
<dbReference type="InterPro" id="IPR000323">
    <property type="entry name" value="Cu2_ascorb_mOase_N"/>
</dbReference>
<evidence type="ECO:0000256" key="7">
    <source>
        <dbReference type="ARBA" id="ARBA00023002"/>
    </source>
</evidence>
<dbReference type="Pfam" id="PF03351">
    <property type="entry name" value="DOMON"/>
    <property type="match status" value="1"/>
</dbReference>
<evidence type="ECO:0000256" key="4">
    <source>
        <dbReference type="ARBA" id="ARBA00022692"/>
    </source>
</evidence>
<keyword evidence="5" id="KW-0479">Metal-binding</keyword>
<feature type="domain" description="DOMON" evidence="11">
    <location>
        <begin position="40"/>
        <end position="156"/>
    </location>
</feature>
<accession>A0A336KLX3</accession>
<dbReference type="GO" id="GO:0006589">
    <property type="term" value="P:octopamine biosynthetic process"/>
    <property type="evidence" value="ECO:0007669"/>
    <property type="project" value="TreeGrafter"/>
</dbReference>
<gene>
    <name evidence="12" type="primary">CSON010608</name>
</gene>
<evidence type="ECO:0000313" key="13">
    <source>
        <dbReference type="EMBL" id="SSX24288.1"/>
    </source>
</evidence>
<dbReference type="InterPro" id="IPR000945">
    <property type="entry name" value="DBH-like"/>
</dbReference>
<keyword evidence="6" id="KW-1133">Transmembrane helix</keyword>
<dbReference type="GO" id="GO:0004500">
    <property type="term" value="F:dopamine beta-monooxygenase activity"/>
    <property type="evidence" value="ECO:0007669"/>
    <property type="project" value="InterPro"/>
</dbReference>
<dbReference type="GO" id="GO:0005615">
    <property type="term" value="C:extracellular space"/>
    <property type="evidence" value="ECO:0007669"/>
    <property type="project" value="TreeGrafter"/>
</dbReference>
<dbReference type="GO" id="GO:0042421">
    <property type="term" value="P:norepinephrine biosynthetic process"/>
    <property type="evidence" value="ECO:0007669"/>
    <property type="project" value="TreeGrafter"/>
</dbReference>
<evidence type="ECO:0000256" key="2">
    <source>
        <dbReference type="ARBA" id="ARBA00004167"/>
    </source>
</evidence>
<proteinExistence type="inferred from homology"/>
<reference evidence="12" key="1">
    <citation type="submission" date="2018-04" db="EMBL/GenBank/DDBJ databases">
        <authorList>
            <person name="Go L.Y."/>
            <person name="Mitchell J.A."/>
        </authorList>
    </citation>
    <scope>NUCLEOTIDE SEQUENCE</scope>
    <source>
        <tissue evidence="12">Whole organism</tissue>
    </source>
</reference>
<comment type="similarity">
    <text evidence="3">Belongs to the copper type II ascorbate-dependent monooxygenase family.</text>
</comment>
<dbReference type="PRINTS" id="PR00767">
    <property type="entry name" value="DBMONOXGNASE"/>
</dbReference>
<name>A0A336KLX3_CULSO</name>
<keyword evidence="10" id="KW-0472">Membrane</keyword>
<dbReference type="PANTHER" id="PTHR10157:SF29">
    <property type="entry name" value="DOPAMINE BETA-HYDROXYLASE"/>
    <property type="match status" value="1"/>
</dbReference>
<evidence type="ECO:0000256" key="9">
    <source>
        <dbReference type="ARBA" id="ARBA00023033"/>
    </source>
</evidence>
<dbReference type="Pfam" id="PF01082">
    <property type="entry name" value="Cu2_monooxygen"/>
    <property type="match status" value="1"/>
</dbReference>
<keyword evidence="4" id="KW-0812">Transmembrane</keyword>
<keyword evidence="8" id="KW-0186">Copper</keyword>
<dbReference type="GO" id="GO:0005507">
    <property type="term" value="F:copper ion binding"/>
    <property type="evidence" value="ECO:0007669"/>
    <property type="project" value="InterPro"/>
</dbReference>
<organism evidence="12">
    <name type="scientific">Culicoides sonorensis</name>
    <name type="common">Biting midge</name>
    <dbReference type="NCBI Taxonomy" id="179676"/>
    <lineage>
        <taxon>Eukaryota</taxon>
        <taxon>Metazoa</taxon>
        <taxon>Ecdysozoa</taxon>
        <taxon>Arthropoda</taxon>
        <taxon>Hexapoda</taxon>
        <taxon>Insecta</taxon>
        <taxon>Pterygota</taxon>
        <taxon>Neoptera</taxon>
        <taxon>Endopterygota</taxon>
        <taxon>Diptera</taxon>
        <taxon>Nematocera</taxon>
        <taxon>Chironomoidea</taxon>
        <taxon>Ceratopogonidae</taxon>
        <taxon>Ceratopogoninae</taxon>
        <taxon>Culicoides</taxon>
        <taxon>Monoculicoides</taxon>
    </lineage>
</organism>